<comment type="caution">
    <text evidence="7">Lacks conserved residue(s) required for the propagation of feature annotation.</text>
</comment>
<accession>A0ABX7IF21</accession>
<dbReference type="RefSeq" id="WP_204423466.1">
    <property type="nucleotide sequence ID" value="NZ_CP070228.1"/>
</dbReference>
<dbReference type="PANTHER" id="PTHR11108:SF1">
    <property type="entry name" value="FERROCHELATASE, MITOCHONDRIAL"/>
    <property type="match status" value="1"/>
</dbReference>
<dbReference type="PANTHER" id="PTHR11108">
    <property type="entry name" value="FERROCHELATASE"/>
    <property type="match status" value="1"/>
</dbReference>
<dbReference type="CDD" id="cd03411">
    <property type="entry name" value="Ferrochelatase_N"/>
    <property type="match status" value="1"/>
</dbReference>
<evidence type="ECO:0000256" key="4">
    <source>
        <dbReference type="ARBA" id="ARBA00023239"/>
    </source>
</evidence>
<feature type="binding site" evidence="7">
    <location>
        <position position="189"/>
    </location>
    <ligand>
        <name>Fe(2+)</name>
        <dbReference type="ChEBI" id="CHEBI:29033"/>
    </ligand>
</feature>
<keyword evidence="5 7" id="KW-0627">Porphyrin biosynthesis</keyword>
<dbReference type="Gene3D" id="3.40.50.1400">
    <property type="match status" value="2"/>
</dbReference>
<evidence type="ECO:0000256" key="7">
    <source>
        <dbReference type="HAMAP-Rule" id="MF_00323"/>
    </source>
</evidence>
<dbReference type="InterPro" id="IPR001015">
    <property type="entry name" value="Ferrochelatase"/>
</dbReference>
<gene>
    <name evidence="9" type="primary">hemH</name>
    <name evidence="7" type="synonym">cpfC</name>
    <name evidence="9" type="ORF">JTE88_05780</name>
</gene>
<proteinExistence type="inferred from homology"/>
<comment type="catalytic activity">
    <reaction evidence="6">
        <text>Fe-coproporphyrin III + 2 H(+) = coproporphyrin III + Fe(2+)</text>
        <dbReference type="Rhea" id="RHEA:49572"/>
        <dbReference type="ChEBI" id="CHEBI:15378"/>
        <dbReference type="ChEBI" id="CHEBI:29033"/>
        <dbReference type="ChEBI" id="CHEBI:68438"/>
        <dbReference type="ChEBI" id="CHEBI:131725"/>
        <dbReference type="EC" id="4.99.1.9"/>
    </reaction>
    <physiologicalReaction direction="right-to-left" evidence="6">
        <dbReference type="Rhea" id="RHEA:49574"/>
    </physiologicalReaction>
</comment>
<dbReference type="SUPFAM" id="SSF53800">
    <property type="entry name" value="Chelatase"/>
    <property type="match status" value="1"/>
</dbReference>
<sequence length="321" mass="35835">MTRGCLIVALGTPASPHPEDIRAFLQTFLSDPAVVDMPRWLWKPILNHIVLRVRPKKIAPVYQSIWTEQGSPLLIHTQAQAQHLAAELEDVKVGYATTYTQPSIAQAIEELDVDELVVIPLYPQYAPSTVAEIWRQIDIVESQSGAPRIIRAQAWYDNAAYVRWYAETIAESIADSAGSPTDKLVFSYHGVPQRKVHEPQSYREQCEATTHAILSRLKDRGIHIPSEITYQSKFGPGTWLQPATIERMTQLPDEGAKNILVVTPGFFASCIETLDEIMVVNRDKFIAGGGSEFRMVHPPNSDPAAGAMLAEIYRQYFPGQS</sequence>
<comment type="subcellular location">
    <subcellularLocation>
        <location evidence="7">Cytoplasm</location>
    </subcellularLocation>
</comment>
<dbReference type="EC" id="4.99.1.9" evidence="7"/>
<evidence type="ECO:0000313" key="10">
    <source>
        <dbReference type="Proteomes" id="UP000602653"/>
    </source>
</evidence>
<evidence type="ECO:0000256" key="5">
    <source>
        <dbReference type="ARBA" id="ARBA00023244"/>
    </source>
</evidence>
<dbReference type="Pfam" id="PF00762">
    <property type="entry name" value="Ferrochelatase"/>
    <property type="match status" value="1"/>
</dbReference>
<keyword evidence="3 7" id="KW-0350">Heme biosynthesis</keyword>
<evidence type="ECO:0000313" key="9">
    <source>
        <dbReference type="EMBL" id="QRV01612.1"/>
    </source>
</evidence>
<feature type="binding site" evidence="7">
    <location>
        <position position="272"/>
    </location>
    <ligand>
        <name>Fe(2+)</name>
        <dbReference type="ChEBI" id="CHEBI:29033"/>
    </ligand>
</feature>
<evidence type="ECO:0000256" key="2">
    <source>
        <dbReference type="ARBA" id="ARBA00023004"/>
    </source>
</evidence>
<protein>
    <recommendedName>
        <fullName evidence="7">Coproporphyrin III ferrochelatase</fullName>
        <ecNumber evidence="7">4.99.1.9</ecNumber>
    </recommendedName>
</protein>
<evidence type="ECO:0000256" key="1">
    <source>
        <dbReference type="ARBA" id="ARBA00004744"/>
    </source>
</evidence>
<dbReference type="InterPro" id="IPR033659">
    <property type="entry name" value="Ferrochelatase_N"/>
</dbReference>
<evidence type="ECO:0000256" key="6">
    <source>
        <dbReference type="ARBA" id="ARBA00024536"/>
    </source>
</evidence>
<dbReference type="HAMAP" id="MF_00323">
    <property type="entry name" value="Ferrochelatase"/>
    <property type="match status" value="1"/>
</dbReference>
<name>A0ABX7IF21_9ACTO</name>
<dbReference type="GO" id="GO:0016829">
    <property type="term" value="F:lyase activity"/>
    <property type="evidence" value="ECO:0007669"/>
    <property type="project" value="UniProtKB-KW"/>
</dbReference>
<dbReference type="InterPro" id="IPR033644">
    <property type="entry name" value="Ferrochelatase_C"/>
</dbReference>
<reference evidence="9 10" key="1">
    <citation type="submission" date="2021-02" db="EMBL/GenBank/DDBJ databases">
        <title>Complete Genome Sequence of Arcanobacterium phocisimile strain DSM 26142T from a harbour seal.</title>
        <authorList>
            <person name="Borowiak M."/>
            <person name="Alssahen M."/>
            <person name="Malorny B."/>
            <person name="Laemmler C."/>
            <person name="Siebert U."/>
            <person name="Ploetz M."/>
            <person name="Abdulmawjood A."/>
        </authorList>
    </citation>
    <scope>NUCLEOTIDE SEQUENCE [LARGE SCALE GENOMIC DNA]</scope>
    <source>
        <strain evidence="9 10">DSM 26142</strain>
    </source>
</reference>
<evidence type="ECO:0000256" key="8">
    <source>
        <dbReference type="RuleBase" id="RU004185"/>
    </source>
</evidence>
<keyword evidence="7" id="KW-0479">Metal-binding</keyword>
<keyword evidence="7" id="KW-0963">Cytoplasm</keyword>
<keyword evidence="10" id="KW-1185">Reference proteome</keyword>
<comment type="pathway">
    <text evidence="1 7">Porphyrin-containing compound metabolism; protoheme biosynthesis.</text>
</comment>
<dbReference type="CDD" id="cd00419">
    <property type="entry name" value="Ferrochelatase_C"/>
    <property type="match status" value="1"/>
</dbReference>
<dbReference type="EMBL" id="CP070228">
    <property type="protein sequence ID" value="QRV01612.1"/>
    <property type="molecule type" value="Genomic_DNA"/>
</dbReference>
<keyword evidence="4 7" id="KW-0456">Lyase</keyword>
<organism evidence="9 10">
    <name type="scientific">Arcanobacterium phocisimile</name>
    <dbReference type="NCBI Taxonomy" id="1302235"/>
    <lineage>
        <taxon>Bacteria</taxon>
        <taxon>Bacillati</taxon>
        <taxon>Actinomycetota</taxon>
        <taxon>Actinomycetes</taxon>
        <taxon>Actinomycetales</taxon>
        <taxon>Actinomycetaceae</taxon>
        <taxon>Arcanobacterium</taxon>
    </lineage>
</organism>
<keyword evidence="2 7" id="KW-0408">Iron</keyword>
<evidence type="ECO:0000256" key="3">
    <source>
        <dbReference type="ARBA" id="ARBA00023133"/>
    </source>
</evidence>
<comment type="similarity">
    <text evidence="7 8">Belongs to the ferrochelatase family.</text>
</comment>
<dbReference type="NCBIfam" id="TIGR00109">
    <property type="entry name" value="hemH"/>
    <property type="match status" value="1"/>
</dbReference>
<dbReference type="Proteomes" id="UP000602653">
    <property type="component" value="Chromosome"/>
</dbReference>
<comment type="function">
    <text evidence="7">Involved in coproporphyrin-dependent heme b biosynthesis. Catalyzes the insertion of ferrous iron into coproporphyrin III to form Fe-coproporphyrin III.</text>
</comment>